<accession>A0A367REY8</accession>
<proteinExistence type="predicted"/>
<evidence type="ECO:0000313" key="1">
    <source>
        <dbReference type="EMBL" id="RCJ34263.1"/>
    </source>
</evidence>
<evidence type="ECO:0000313" key="2">
    <source>
        <dbReference type="Proteomes" id="UP000252085"/>
    </source>
</evidence>
<reference evidence="1 2" key="1">
    <citation type="submission" date="2016-04" db="EMBL/GenBank/DDBJ databases">
        <authorList>
            <person name="Evans L.H."/>
            <person name="Alamgir A."/>
            <person name="Owens N."/>
            <person name="Weber N.D."/>
            <person name="Virtaneva K."/>
            <person name="Barbian K."/>
            <person name="Babar A."/>
            <person name="Rosenke K."/>
        </authorList>
    </citation>
    <scope>NUCLEOTIDE SEQUENCE [LARGE SCALE GENOMIC DNA]</scope>
    <source>
        <strain evidence="1">NIES-2108</strain>
    </source>
</reference>
<name>A0A367REY8_NOSPU</name>
<dbReference type="Proteomes" id="UP000252085">
    <property type="component" value="Unassembled WGS sequence"/>
</dbReference>
<dbReference type="AlphaFoldDB" id="A0A367REY8"/>
<gene>
    <name evidence="1" type="ORF">A6769_22645</name>
</gene>
<organism evidence="1 2">
    <name type="scientific">Nostoc punctiforme NIES-2108</name>
    <dbReference type="NCBI Taxonomy" id="1356359"/>
    <lineage>
        <taxon>Bacteria</taxon>
        <taxon>Bacillati</taxon>
        <taxon>Cyanobacteriota</taxon>
        <taxon>Cyanophyceae</taxon>
        <taxon>Nostocales</taxon>
        <taxon>Nostocaceae</taxon>
        <taxon>Nostoc</taxon>
    </lineage>
</organism>
<comment type="caution">
    <text evidence="1">The sequence shown here is derived from an EMBL/GenBank/DDBJ whole genome shotgun (WGS) entry which is preliminary data.</text>
</comment>
<sequence length="143" mass="16694">MRVVAEGTDEDEMLKKFTKQTKHELENILTELTSANESLKTFIPELVIKFNSLYDDFITEVGVQIEHEARRKLSPQSTDSEFWTALINEKGREKRKGEKYGDNVCQTWKRELETEPSLNTFLEIKAGQYWAELVTKILKFFGQ</sequence>
<protein>
    <submittedName>
        <fullName evidence="1">Uncharacterized protein</fullName>
    </submittedName>
</protein>
<dbReference type="EMBL" id="LXQE01000156">
    <property type="protein sequence ID" value="RCJ34263.1"/>
    <property type="molecule type" value="Genomic_DNA"/>
</dbReference>